<feature type="compositionally biased region" description="Basic and acidic residues" evidence="6">
    <location>
        <begin position="223"/>
        <end position="234"/>
    </location>
</feature>
<dbReference type="PANTHER" id="PTHR30405">
    <property type="entry name" value="TRANSPOSASE"/>
    <property type="match status" value="1"/>
</dbReference>
<evidence type="ECO:0000256" key="1">
    <source>
        <dbReference type="ARBA" id="ARBA00008761"/>
    </source>
</evidence>
<dbReference type="EMBL" id="BORT01000001">
    <property type="protein sequence ID" value="GIO45337.1"/>
    <property type="molecule type" value="Genomic_DNA"/>
</dbReference>
<comment type="similarity">
    <text evidence="1">In the C-terminal section; belongs to the transposase 35 family.</text>
</comment>
<dbReference type="PANTHER" id="PTHR30405:SF11">
    <property type="entry name" value="RNA-GUIDED DNA ENDONUCLEASE RV2885C-RELATED"/>
    <property type="match status" value="1"/>
</dbReference>
<dbReference type="NCBIfam" id="TIGR01766">
    <property type="entry name" value="IS200/IS605 family accessory protein TnpB-like domain"/>
    <property type="match status" value="1"/>
</dbReference>
<dbReference type="RefSeq" id="WP_212976548.1">
    <property type="nucleotide sequence ID" value="NZ_AP025343.1"/>
</dbReference>
<dbReference type="AlphaFoldDB" id="A0A919YB74"/>
<feature type="domain" description="Cas12f1-like TNB" evidence="8">
    <location>
        <begin position="282"/>
        <end position="345"/>
    </location>
</feature>
<dbReference type="InterPro" id="IPR051399">
    <property type="entry name" value="RNA-guided_DNA_endo/Transpos"/>
</dbReference>
<keyword evidence="5" id="KW-0233">DNA recombination</keyword>
<evidence type="ECO:0000259" key="8">
    <source>
        <dbReference type="Pfam" id="PF07282"/>
    </source>
</evidence>
<keyword evidence="3" id="KW-0815">Transposition</keyword>
<dbReference type="Proteomes" id="UP000682811">
    <property type="component" value="Unassembled WGS sequence"/>
</dbReference>
<dbReference type="NCBIfam" id="NF040570">
    <property type="entry name" value="guided_TnpB"/>
    <property type="match status" value="1"/>
</dbReference>
<proteinExistence type="inferred from homology"/>
<feature type="region of interest" description="Disordered" evidence="6">
    <location>
        <begin position="211"/>
        <end position="234"/>
    </location>
</feature>
<name>A0A919YB74_9BACL</name>
<feature type="domain" description="Probable transposase IS891/IS1136/IS1341" evidence="7">
    <location>
        <begin position="156"/>
        <end position="263"/>
    </location>
</feature>
<evidence type="ECO:0000313" key="9">
    <source>
        <dbReference type="EMBL" id="GIO45337.1"/>
    </source>
</evidence>
<organism evidence="9 10">
    <name type="scientific">Paenibacillus azoreducens</name>
    <dbReference type="NCBI Taxonomy" id="116718"/>
    <lineage>
        <taxon>Bacteria</taxon>
        <taxon>Bacillati</taxon>
        <taxon>Bacillota</taxon>
        <taxon>Bacilli</taxon>
        <taxon>Bacillales</taxon>
        <taxon>Paenibacillaceae</taxon>
        <taxon>Paenibacillus</taxon>
    </lineage>
</organism>
<sequence length="358" mass="40666">MAQSLTIKIKLLPTKKETELLKSSSLRYIETVNFLVSEMVAEQKTTKKTSKDVAVSLNSAVKNQAIRDAKSVFKRAKKTKFQIVPVLKKPVIIWNNQNFTVTPTSICMPFVIDGRSKKLSMKALIEQRDLNLLAIATKVGTLRITCKGNKWIAQIALEVPTELTPSTKVMGVDLGIKVPAVCVTDEHEVKFVGNGRMNKYVRRYHNARRKELGKAKKQNAIKKSHDKEQRWMKDQDHKISREIIDFAMKHNVGVIRLEQLSGIRQQTRKSRKNNHSLSNWSFYRLAQYIKYKANVAGIKVENVSPAYTSQRCPQCGHHNHALDRRYTCSNCGAREHRDLVGAWNIIFAPVIDGNSQSA</sequence>
<evidence type="ECO:0000256" key="2">
    <source>
        <dbReference type="ARBA" id="ARBA00011044"/>
    </source>
</evidence>
<gene>
    <name evidence="9" type="ORF">J34TS1_01020</name>
</gene>
<dbReference type="InterPro" id="IPR001959">
    <property type="entry name" value="Transposase"/>
</dbReference>
<protein>
    <submittedName>
        <fullName evidence="9">Transposase</fullName>
    </submittedName>
</protein>
<dbReference type="GO" id="GO:0003677">
    <property type="term" value="F:DNA binding"/>
    <property type="evidence" value="ECO:0007669"/>
    <property type="project" value="UniProtKB-KW"/>
</dbReference>
<reference evidence="9 10" key="1">
    <citation type="submission" date="2021-03" db="EMBL/GenBank/DDBJ databases">
        <title>Antimicrobial resistance genes in bacteria isolated from Japanese honey, and their potential for conferring macrolide and lincosamide resistance in the American foulbrood pathogen Paenibacillus larvae.</title>
        <authorList>
            <person name="Okamoto M."/>
            <person name="Kumagai M."/>
            <person name="Kanamori H."/>
            <person name="Takamatsu D."/>
        </authorList>
    </citation>
    <scope>NUCLEOTIDE SEQUENCE [LARGE SCALE GENOMIC DNA]</scope>
    <source>
        <strain evidence="9 10">J34TS1</strain>
    </source>
</reference>
<comment type="caution">
    <text evidence="9">The sequence shown here is derived from an EMBL/GenBank/DDBJ whole genome shotgun (WGS) entry which is preliminary data.</text>
</comment>
<evidence type="ECO:0000256" key="3">
    <source>
        <dbReference type="ARBA" id="ARBA00022578"/>
    </source>
</evidence>
<keyword evidence="10" id="KW-1185">Reference proteome</keyword>
<evidence type="ECO:0000256" key="6">
    <source>
        <dbReference type="SAM" id="MobiDB-lite"/>
    </source>
</evidence>
<dbReference type="GO" id="GO:0032196">
    <property type="term" value="P:transposition"/>
    <property type="evidence" value="ECO:0007669"/>
    <property type="project" value="UniProtKB-KW"/>
</dbReference>
<evidence type="ECO:0000256" key="5">
    <source>
        <dbReference type="ARBA" id="ARBA00023172"/>
    </source>
</evidence>
<evidence type="ECO:0000256" key="4">
    <source>
        <dbReference type="ARBA" id="ARBA00023125"/>
    </source>
</evidence>
<keyword evidence="4" id="KW-0238">DNA-binding</keyword>
<accession>A0A919YB74</accession>
<evidence type="ECO:0000259" key="7">
    <source>
        <dbReference type="Pfam" id="PF01385"/>
    </source>
</evidence>
<dbReference type="Pfam" id="PF07282">
    <property type="entry name" value="Cas12f1-like_TNB"/>
    <property type="match status" value="1"/>
</dbReference>
<dbReference type="GO" id="GO:0006310">
    <property type="term" value="P:DNA recombination"/>
    <property type="evidence" value="ECO:0007669"/>
    <property type="project" value="UniProtKB-KW"/>
</dbReference>
<evidence type="ECO:0000313" key="10">
    <source>
        <dbReference type="Proteomes" id="UP000682811"/>
    </source>
</evidence>
<dbReference type="InterPro" id="IPR010095">
    <property type="entry name" value="Cas12f1-like_TNB"/>
</dbReference>
<dbReference type="Pfam" id="PF01385">
    <property type="entry name" value="OrfB_IS605"/>
    <property type="match status" value="1"/>
</dbReference>
<comment type="similarity">
    <text evidence="2">In the N-terminal section; belongs to the transposase 2 family.</text>
</comment>